<protein>
    <submittedName>
        <fullName evidence="1">Uncharacterized protein</fullName>
    </submittedName>
</protein>
<evidence type="ECO:0000313" key="1">
    <source>
        <dbReference type="EMBL" id="MDV2911753.1"/>
    </source>
</evidence>
<comment type="caution">
    <text evidence="1">The sequence shown here is derived from an EMBL/GenBank/DDBJ whole genome shotgun (WGS) entry which is preliminary data.</text>
</comment>
<dbReference type="EMBL" id="JAWJAX010000009">
    <property type="protein sequence ID" value="MDV2911753.1"/>
    <property type="molecule type" value="Genomic_DNA"/>
</dbReference>
<reference evidence="1" key="2">
    <citation type="submission" date="2023-10" db="EMBL/GenBank/DDBJ databases">
        <authorList>
            <person name="Khurajog B."/>
        </authorList>
    </citation>
    <scope>NUCLEOTIDE SEQUENCE</scope>
    <source>
        <strain evidence="1">BF14</strain>
    </source>
</reference>
<dbReference type="Proteomes" id="UP001280415">
    <property type="component" value="Unassembled WGS sequence"/>
</dbReference>
<dbReference type="AlphaFoldDB" id="A0AAW8YMN8"/>
<sequence length="282" mass="33013">MNYELVSILRPGTDNWKSQKERAEKNNSTLITLLPEPFFVRLKKEEYPKMINIVDYVTKRTYDENNSLFFDKVHTVDGAEIFMNHDGVITLIKDGVTFGEMRTFPRSRRLVQDIKFFNEDGTRDMVEEYTFDGKLFSNLFYYKDKVQEIDFFDDNGDVRLRFYFYEGEINFITVENPKTKKIIEKYDNMAQFQAAQVAKIVKPEDEIGITYLGVELDALKNTQSKNTLYLEEPAFEGGQVKGNLKLIMENHIDYVQRVVVSSEDYQKMLDLGLDVSKVEPKQ</sequence>
<proteinExistence type="predicted"/>
<organism evidence="1 2">
    <name type="scientific">Pediococcus acidilactici</name>
    <dbReference type="NCBI Taxonomy" id="1254"/>
    <lineage>
        <taxon>Bacteria</taxon>
        <taxon>Bacillati</taxon>
        <taxon>Bacillota</taxon>
        <taxon>Bacilli</taxon>
        <taxon>Lactobacillales</taxon>
        <taxon>Lactobacillaceae</taxon>
        <taxon>Pediococcus</taxon>
        <taxon>Pediococcus acidilactici group</taxon>
    </lineage>
</organism>
<dbReference type="RefSeq" id="WP_317052345.1">
    <property type="nucleotide sequence ID" value="NZ_CP140878.1"/>
</dbReference>
<reference evidence="1" key="1">
    <citation type="journal article" date="2023" name="PeerJ">
        <title>Selection and evaluation of lactic acid bacteria from chicken feces in Thailand as potential probiotics.</title>
        <authorList>
            <person name="Khurajog B."/>
            <person name="Disastra Y."/>
            <person name="Lawwyne L.D."/>
            <person name="Sirichokchatchawan W."/>
            <person name="Niyomtham W."/>
            <person name="Yindee J."/>
            <person name="Hampson D.J."/>
            <person name="Prapasarakul N."/>
        </authorList>
    </citation>
    <scope>NUCLEOTIDE SEQUENCE</scope>
    <source>
        <strain evidence="1">BF14</strain>
    </source>
</reference>
<gene>
    <name evidence="1" type="ORF">R0H03_07745</name>
</gene>
<name>A0AAW8YMN8_PEDAC</name>
<evidence type="ECO:0000313" key="2">
    <source>
        <dbReference type="Proteomes" id="UP001280415"/>
    </source>
</evidence>
<accession>A0AAW8YMN8</accession>